<reference evidence="1 2" key="1">
    <citation type="journal article" date="2016" name="Sci. Rep.">
        <title>Draft genome sequencing and secretome analysis of fungal phytopathogen Ascochyta rabiei provides insight into the necrotrophic effector repertoire.</title>
        <authorList>
            <person name="Verma S."/>
            <person name="Gazara R.K."/>
            <person name="Nizam S."/>
            <person name="Parween S."/>
            <person name="Chattopadhyay D."/>
            <person name="Verma P.K."/>
        </authorList>
    </citation>
    <scope>NUCLEOTIDE SEQUENCE [LARGE SCALE GENOMIC DNA]</scope>
    <source>
        <strain evidence="1 2">ArDII</strain>
    </source>
</reference>
<dbReference type="EMBL" id="JYNV01000211">
    <property type="protein sequence ID" value="KZM22711.1"/>
    <property type="molecule type" value="Genomic_DNA"/>
</dbReference>
<proteinExistence type="predicted"/>
<dbReference type="OrthoDB" id="3799875at2759"/>
<gene>
    <name evidence="1" type="ORF">ST47_g6145</name>
</gene>
<protein>
    <submittedName>
        <fullName evidence="1">Uncharacterized protein</fullName>
    </submittedName>
</protein>
<accession>A0A163CV39</accession>
<dbReference type="STRING" id="5454.A0A163CV39"/>
<comment type="caution">
    <text evidence="1">The sequence shown here is derived from an EMBL/GenBank/DDBJ whole genome shotgun (WGS) entry which is preliminary data.</text>
</comment>
<evidence type="ECO:0000313" key="1">
    <source>
        <dbReference type="EMBL" id="KZM22711.1"/>
    </source>
</evidence>
<keyword evidence="2" id="KW-1185">Reference proteome</keyword>
<name>A0A163CV39_DIDRA</name>
<dbReference type="Proteomes" id="UP000076837">
    <property type="component" value="Unassembled WGS sequence"/>
</dbReference>
<sequence length="200" mass="22687">MMTLDDPLKDLKKDNGGKMTDSKIATLFKPWVEKHNKNLRATEMPNTNTTSGIKLVSAQVDIVRLHSKQLSTKAGKYDRDDAFLGTIHAEKLLIGHTPLKRKRNTLIAKSTSEKLDYLKLPGKAIPDRLEATMKHMPVSEKCCPACWVLVRFLQDEQEHKIMFPGHHTKWSATTLLPTLPRDAGWKAMDYAEMVLPNRLT</sequence>
<dbReference type="AlphaFoldDB" id="A0A163CV39"/>
<organism evidence="1 2">
    <name type="scientific">Didymella rabiei</name>
    <name type="common">Chickpea ascochyta blight fungus</name>
    <name type="synonym">Mycosphaerella rabiei</name>
    <dbReference type="NCBI Taxonomy" id="5454"/>
    <lineage>
        <taxon>Eukaryota</taxon>
        <taxon>Fungi</taxon>
        <taxon>Dikarya</taxon>
        <taxon>Ascomycota</taxon>
        <taxon>Pezizomycotina</taxon>
        <taxon>Dothideomycetes</taxon>
        <taxon>Pleosporomycetidae</taxon>
        <taxon>Pleosporales</taxon>
        <taxon>Pleosporineae</taxon>
        <taxon>Didymellaceae</taxon>
        <taxon>Ascochyta</taxon>
    </lineage>
</organism>
<evidence type="ECO:0000313" key="2">
    <source>
        <dbReference type="Proteomes" id="UP000076837"/>
    </source>
</evidence>